<feature type="transmembrane region" description="Helical" evidence="1">
    <location>
        <begin position="153"/>
        <end position="172"/>
    </location>
</feature>
<keyword evidence="1" id="KW-1133">Transmembrane helix</keyword>
<proteinExistence type="predicted"/>
<feature type="transmembrane region" description="Helical" evidence="1">
    <location>
        <begin position="6"/>
        <end position="24"/>
    </location>
</feature>
<keyword evidence="1" id="KW-0472">Membrane</keyword>
<dbReference type="STRING" id="1798665.A2942_04680"/>
<comment type="caution">
    <text evidence="2">The sequence shown here is derived from an EMBL/GenBank/DDBJ whole genome shotgun (WGS) entry which is preliminary data.</text>
</comment>
<dbReference type="EMBL" id="MHLP01000006">
    <property type="protein sequence ID" value="OGZ13613.1"/>
    <property type="molecule type" value="Genomic_DNA"/>
</dbReference>
<evidence type="ECO:0000313" key="2">
    <source>
        <dbReference type="EMBL" id="OGZ13613.1"/>
    </source>
</evidence>
<dbReference type="Proteomes" id="UP000178534">
    <property type="component" value="Unassembled WGS sequence"/>
</dbReference>
<organism evidence="2 3">
    <name type="scientific">Candidatus Lloydbacteria bacterium RIFCSPLOWO2_01_FULL_50_20</name>
    <dbReference type="NCBI Taxonomy" id="1798665"/>
    <lineage>
        <taxon>Bacteria</taxon>
        <taxon>Candidatus Lloydiibacteriota</taxon>
    </lineage>
</organism>
<gene>
    <name evidence="2" type="ORF">A2942_04680</name>
</gene>
<reference evidence="2 3" key="1">
    <citation type="journal article" date="2016" name="Nat. Commun.">
        <title>Thousands of microbial genomes shed light on interconnected biogeochemical processes in an aquifer system.</title>
        <authorList>
            <person name="Anantharaman K."/>
            <person name="Brown C.T."/>
            <person name="Hug L.A."/>
            <person name="Sharon I."/>
            <person name="Castelle C.J."/>
            <person name="Probst A.J."/>
            <person name="Thomas B.C."/>
            <person name="Singh A."/>
            <person name="Wilkins M.J."/>
            <person name="Karaoz U."/>
            <person name="Brodie E.L."/>
            <person name="Williams K.H."/>
            <person name="Hubbard S.S."/>
            <person name="Banfield J.F."/>
        </authorList>
    </citation>
    <scope>NUCLEOTIDE SEQUENCE [LARGE SCALE GENOMIC DNA]</scope>
</reference>
<feature type="transmembrane region" description="Helical" evidence="1">
    <location>
        <begin position="85"/>
        <end position="104"/>
    </location>
</feature>
<evidence type="ECO:0000313" key="3">
    <source>
        <dbReference type="Proteomes" id="UP000178534"/>
    </source>
</evidence>
<keyword evidence="1" id="KW-0812">Transmembrane</keyword>
<accession>A0A1G2DJC1</accession>
<name>A0A1G2DJC1_9BACT</name>
<sequence>MTLYSIVFIAILANVLLWGSMWLAERYEAKHGFIPGRKSIDEEGNGFLYLHDWSTASWGDYIGFTLIDIGAVATLTMFWDTPMLATVAVGGIIIASAFYFYSICDSHRPDSSFPSVGKVSLSGKFHLLYYVVQASLGLWAIGALFAFDLSLEVFLITLLGGTVYLIAFLNDFRLRRFSR</sequence>
<feature type="transmembrane region" description="Helical" evidence="1">
    <location>
        <begin position="125"/>
        <end position="147"/>
    </location>
</feature>
<dbReference type="AlphaFoldDB" id="A0A1G2DJC1"/>
<evidence type="ECO:0000256" key="1">
    <source>
        <dbReference type="SAM" id="Phobius"/>
    </source>
</evidence>
<protein>
    <submittedName>
        <fullName evidence="2">Uncharacterized protein</fullName>
    </submittedName>
</protein>